<dbReference type="InterPro" id="IPR000522">
    <property type="entry name" value="ABC_transptr_permease_BtuC"/>
</dbReference>
<dbReference type="Proteomes" id="UP000032582">
    <property type="component" value="Unassembled WGS sequence"/>
</dbReference>
<evidence type="ECO:0000256" key="6">
    <source>
        <dbReference type="ARBA" id="ARBA00022989"/>
    </source>
</evidence>
<evidence type="ECO:0000256" key="2">
    <source>
        <dbReference type="ARBA" id="ARBA00007935"/>
    </source>
</evidence>
<keyword evidence="4" id="KW-1003">Cell membrane</keyword>
<keyword evidence="3" id="KW-0813">Transport</keyword>
<keyword evidence="5" id="KW-0812">Transmembrane</keyword>
<dbReference type="Gene3D" id="1.10.3470.10">
    <property type="entry name" value="ABC transporter involved in vitamin B12 uptake, BtuC"/>
    <property type="match status" value="1"/>
</dbReference>
<dbReference type="FunFam" id="1.10.3470.10:FF:000001">
    <property type="entry name" value="Vitamin B12 ABC transporter permease BtuC"/>
    <property type="match status" value="1"/>
</dbReference>
<evidence type="ECO:0000256" key="4">
    <source>
        <dbReference type="ARBA" id="ARBA00022475"/>
    </source>
</evidence>
<comment type="similarity">
    <text evidence="2">Belongs to the binding-protein-dependent transport system permease family. FecCD subfamily.</text>
</comment>
<comment type="caution">
    <text evidence="8">The sequence shown here is derived from an EMBL/GenBank/DDBJ whole genome shotgun (WGS) entry which is preliminary data.</text>
</comment>
<gene>
    <name evidence="8" type="ORF">UA45_17575</name>
</gene>
<evidence type="ECO:0000256" key="7">
    <source>
        <dbReference type="ARBA" id="ARBA00023136"/>
    </source>
</evidence>
<name>A0A0D8L4D2_MORMO</name>
<evidence type="ECO:0000256" key="1">
    <source>
        <dbReference type="ARBA" id="ARBA00004651"/>
    </source>
</evidence>
<dbReference type="SUPFAM" id="SSF81345">
    <property type="entry name" value="ABC transporter involved in vitamin B12 uptake, BtuC"/>
    <property type="match status" value="1"/>
</dbReference>
<dbReference type="CDD" id="cd06550">
    <property type="entry name" value="TM_ABC_iron-siderophores_like"/>
    <property type="match status" value="1"/>
</dbReference>
<organism evidence="8 9">
    <name type="scientific">Morganella morganii</name>
    <name type="common">Proteus morganii</name>
    <dbReference type="NCBI Taxonomy" id="582"/>
    <lineage>
        <taxon>Bacteria</taxon>
        <taxon>Pseudomonadati</taxon>
        <taxon>Pseudomonadota</taxon>
        <taxon>Gammaproteobacteria</taxon>
        <taxon>Enterobacterales</taxon>
        <taxon>Morganellaceae</taxon>
        <taxon>Morganella</taxon>
    </lineage>
</organism>
<evidence type="ECO:0000256" key="3">
    <source>
        <dbReference type="ARBA" id="ARBA00022448"/>
    </source>
</evidence>
<dbReference type="PANTHER" id="PTHR30472">
    <property type="entry name" value="FERRIC ENTEROBACTIN TRANSPORT SYSTEM PERMEASE PROTEIN"/>
    <property type="match status" value="1"/>
</dbReference>
<evidence type="ECO:0000313" key="9">
    <source>
        <dbReference type="Proteomes" id="UP000032582"/>
    </source>
</evidence>
<evidence type="ECO:0000313" key="8">
    <source>
        <dbReference type="EMBL" id="KJF76632.1"/>
    </source>
</evidence>
<comment type="subcellular location">
    <subcellularLocation>
        <location evidence="1">Cell membrane</location>
        <topology evidence="1">Multi-pass membrane protein</topology>
    </subcellularLocation>
</comment>
<evidence type="ECO:0000256" key="5">
    <source>
        <dbReference type="ARBA" id="ARBA00022692"/>
    </source>
</evidence>
<dbReference type="AlphaFoldDB" id="A0A0D8L4D2"/>
<dbReference type="Pfam" id="PF01032">
    <property type="entry name" value="FecCD"/>
    <property type="match status" value="1"/>
</dbReference>
<dbReference type="PROSITE" id="PS51257">
    <property type="entry name" value="PROKAR_LIPOPROTEIN"/>
    <property type="match status" value="1"/>
</dbReference>
<dbReference type="EMBL" id="JZSH01000280">
    <property type="protein sequence ID" value="KJF76632.1"/>
    <property type="molecule type" value="Genomic_DNA"/>
</dbReference>
<protein>
    <submittedName>
        <fullName evidence="8">ABC transporter permease</fullName>
    </submittedName>
</protein>
<keyword evidence="7" id="KW-0472">Membrane</keyword>
<reference evidence="8 9" key="1">
    <citation type="submission" date="2015-02" db="EMBL/GenBank/DDBJ databases">
        <title>Whole genome shotgun sequencing of cultured foodborne pathogen.</title>
        <authorList>
            <person name="Timme R."/>
            <person name="Allard M.W."/>
            <person name="Strain E."/>
            <person name="Evans P.S."/>
            <person name="Brown E."/>
        </authorList>
    </citation>
    <scope>NUCLEOTIDE SEQUENCE [LARGE SCALE GENOMIC DNA]</scope>
    <source>
        <strain evidence="8 9">GCSL-TSO-24</strain>
    </source>
</reference>
<dbReference type="GO" id="GO:0022857">
    <property type="term" value="F:transmembrane transporter activity"/>
    <property type="evidence" value="ECO:0007669"/>
    <property type="project" value="InterPro"/>
</dbReference>
<sequence>MEPETVKIVSLLLILFAAFIFSACAGHTWESPLKVVSALFYSDDLTSRLLTEWRLPRVITAGFTGALLGLSGAIFQGVFRNPLAEPWLLGSSGGAAIGGTVALLVPLGLPLAVSLPLFAFSGALAAIFIVLSVSRIAGSLDTATLLLTGVAVSAVLNAARSFMMMALSDESTSLQVVLSWILGGIQTPSGEGLLISLILTLAAILLSVYLLSDGLDLMGLDRTMAMSFGLSVERFTVLALIAGSAIVAIAVSLGGVVGFIGLIAPHIARWQVGARHKYVLPASAVIGAALVMFSDALSRSLLPPGEIPLGLITAFIGGPFFIYLLAKRVRKS</sequence>
<dbReference type="InterPro" id="IPR037294">
    <property type="entry name" value="ABC_BtuC-like"/>
</dbReference>
<keyword evidence="6" id="KW-1133">Transmembrane helix</keyword>
<accession>A0A0D8L4D2</accession>
<dbReference type="GO" id="GO:0005886">
    <property type="term" value="C:plasma membrane"/>
    <property type="evidence" value="ECO:0007669"/>
    <property type="project" value="UniProtKB-SubCell"/>
</dbReference>
<dbReference type="PATRIC" id="fig|582.24.peg.5601"/>
<proteinExistence type="inferred from homology"/>
<dbReference type="PANTHER" id="PTHR30472:SF25">
    <property type="entry name" value="ABC TRANSPORTER PERMEASE PROTEIN MJ0876-RELATED"/>
    <property type="match status" value="1"/>
</dbReference>
<dbReference type="GO" id="GO:0033214">
    <property type="term" value="P:siderophore-iron import into cell"/>
    <property type="evidence" value="ECO:0007669"/>
    <property type="project" value="TreeGrafter"/>
</dbReference>